<evidence type="ECO:0000313" key="2">
    <source>
        <dbReference type="Proteomes" id="UP000299102"/>
    </source>
</evidence>
<organism evidence="1 2">
    <name type="scientific">Eumeta variegata</name>
    <name type="common">Bagworm moth</name>
    <name type="synonym">Eumeta japonica</name>
    <dbReference type="NCBI Taxonomy" id="151549"/>
    <lineage>
        <taxon>Eukaryota</taxon>
        <taxon>Metazoa</taxon>
        <taxon>Ecdysozoa</taxon>
        <taxon>Arthropoda</taxon>
        <taxon>Hexapoda</taxon>
        <taxon>Insecta</taxon>
        <taxon>Pterygota</taxon>
        <taxon>Neoptera</taxon>
        <taxon>Endopterygota</taxon>
        <taxon>Lepidoptera</taxon>
        <taxon>Glossata</taxon>
        <taxon>Ditrysia</taxon>
        <taxon>Tineoidea</taxon>
        <taxon>Psychidae</taxon>
        <taxon>Oiketicinae</taxon>
        <taxon>Eumeta</taxon>
    </lineage>
</organism>
<dbReference type="AlphaFoldDB" id="A0A4C1T9U4"/>
<dbReference type="Proteomes" id="UP000299102">
    <property type="component" value="Unassembled WGS sequence"/>
</dbReference>
<name>A0A4C1T9U4_EUMVA</name>
<keyword evidence="2" id="KW-1185">Reference proteome</keyword>
<evidence type="ECO:0000313" key="1">
    <source>
        <dbReference type="EMBL" id="GBP10071.1"/>
    </source>
</evidence>
<dbReference type="OrthoDB" id="76949at2759"/>
<gene>
    <name evidence="1" type="ORF">EVAR_101471_1</name>
</gene>
<dbReference type="STRING" id="151549.A0A4C1T9U4"/>
<reference evidence="1 2" key="1">
    <citation type="journal article" date="2019" name="Commun. Biol.">
        <title>The bagworm genome reveals a unique fibroin gene that provides high tensile strength.</title>
        <authorList>
            <person name="Kono N."/>
            <person name="Nakamura H."/>
            <person name="Ohtoshi R."/>
            <person name="Tomita M."/>
            <person name="Numata K."/>
            <person name="Arakawa K."/>
        </authorList>
    </citation>
    <scope>NUCLEOTIDE SEQUENCE [LARGE SCALE GENOMIC DNA]</scope>
</reference>
<sequence length="163" mass="17854">MLKDDDSSDSSTMGSIRRTGALRLLCGRGPNVVNINRKFGLGNLHKVVRRLLLPTSGSASSAGTGAGIKFSELIQTGSESGSGSVASCKGHIKSERMFWYRQWIQNRRNESNGRRTITSLSGVQRDSEVLYVGTFSSNEENGKRGRSVVYLRLMKLVTLIQIS</sequence>
<accession>A0A4C1T9U4</accession>
<comment type="caution">
    <text evidence="1">The sequence shown here is derived from an EMBL/GenBank/DDBJ whole genome shotgun (WGS) entry which is preliminary data.</text>
</comment>
<dbReference type="EMBL" id="BGZK01004637">
    <property type="protein sequence ID" value="GBP10071.1"/>
    <property type="molecule type" value="Genomic_DNA"/>
</dbReference>
<proteinExistence type="predicted"/>
<protein>
    <submittedName>
        <fullName evidence="1">Uncharacterized protein</fullName>
    </submittedName>
</protein>